<dbReference type="EMBL" id="JAULBC010000007">
    <property type="protein sequence ID" value="MEX6689781.1"/>
    <property type="molecule type" value="Genomic_DNA"/>
</dbReference>
<keyword evidence="1 3" id="KW-0328">Glycosyltransferase</keyword>
<evidence type="ECO:0000256" key="2">
    <source>
        <dbReference type="ARBA" id="ARBA00022679"/>
    </source>
</evidence>
<organism evidence="3 4">
    <name type="scientific">Danxiaibacter flavus</name>
    <dbReference type="NCBI Taxonomy" id="3049108"/>
    <lineage>
        <taxon>Bacteria</taxon>
        <taxon>Pseudomonadati</taxon>
        <taxon>Bacteroidota</taxon>
        <taxon>Chitinophagia</taxon>
        <taxon>Chitinophagales</taxon>
        <taxon>Chitinophagaceae</taxon>
        <taxon>Danxiaibacter</taxon>
    </lineage>
</organism>
<evidence type="ECO:0000256" key="1">
    <source>
        <dbReference type="ARBA" id="ARBA00022676"/>
    </source>
</evidence>
<dbReference type="PANTHER" id="PTHR30160:SF1">
    <property type="entry name" value="LIPOPOLYSACCHARIDE 1,2-N-ACETYLGLUCOSAMINETRANSFERASE-RELATED"/>
    <property type="match status" value="1"/>
</dbReference>
<keyword evidence="4" id="KW-1185">Reference proteome</keyword>
<sequence>MLLSQEKIKKIAVFRALQLGDMLCVIPALRALRKSYPDARITLLGLPWAGVLLKRFPGYFDGFIHFPGYPGLPEQLYDEQAYRSFLQRLGEEQFDLVLQMQGNGTVVNDMMKEWNCRYLAGFHNQESKTDNQLFPEYPAKEHEVIRHIKLMEHLGIPSCGTYMEFPELPGDVEEVNSLYLPVIDKRYICLHPGSRGDWRRWPPQDFAILADHCIEQGYIVLITGTPSEQYIVEEVMKCMKHKAIDVSGKTSLGAVAYLIRHAALLIANCTGVSHIAAATGTPSLIISMDGEPGRWGAMNKQIHTTINWLEKPSLENVFNELYELMDRINSKQMINPLSTNYEVRSTQGATG</sequence>
<gene>
    <name evidence="3" type="ORF">QTN47_19905</name>
</gene>
<dbReference type="Gene3D" id="3.40.50.2000">
    <property type="entry name" value="Glycogen Phosphorylase B"/>
    <property type="match status" value="2"/>
</dbReference>
<accession>A0ABV3ZIR5</accession>
<dbReference type="RefSeq" id="WP_369331189.1">
    <property type="nucleotide sequence ID" value="NZ_JAULBC010000007.1"/>
</dbReference>
<dbReference type="InterPro" id="IPR002201">
    <property type="entry name" value="Glyco_trans_9"/>
</dbReference>
<name>A0ABV3ZIR5_9BACT</name>
<dbReference type="InterPro" id="IPR051199">
    <property type="entry name" value="LPS_LOS_Heptosyltrfase"/>
</dbReference>
<reference evidence="3 4" key="1">
    <citation type="submission" date="2023-07" db="EMBL/GenBank/DDBJ databases">
        <authorList>
            <person name="Lian W.-H."/>
        </authorList>
    </citation>
    <scope>NUCLEOTIDE SEQUENCE [LARGE SCALE GENOMIC DNA]</scope>
    <source>
        <strain evidence="3 4">SYSU DXS3180</strain>
    </source>
</reference>
<proteinExistence type="predicted"/>
<dbReference type="EC" id="2.4.-.-" evidence="3"/>
<comment type="caution">
    <text evidence="3">The sequence shown here is derived from an EMBL/GenBank/DDBJ whole genome shotgun (WGS) entry which is preliminary data.</text>
</comment>
<evidence type="ECO:0000313" key="3">
    <source>
        <dbReference type="EMBL" id="MEX6689781.1"/>
    </source>
</evidence>
<dbReference type="Proteomes" id="UP001560573">
    <property type="component" value="Unassembled WGS sequence"/>
</dbReference>
<dbReference type="PANTHER" id="PTHR30160">
    <property type="entry name" value="TETRAACYLDISACCHARIDE 4'-KINASE-RELATED"/>
    <property type="match status" value="1"/>
</dbReference>
<dbReference type="Pfam" id="PF01075">
    <property type="entry name" value="Glyco_transf_9"/>
    <property type="match status" value="1"/>
</dbReference>
<dbReference type="GO" id="GO:0016757">
    <property type="term" value="F:glycosyltransferase activity"/>
    <property type="evidence" value="ECO:0007669"/>
    <property type="project" value="UniProtKB-KW"/>
</dbReference>
<evidence type="ECO:0000313" key="4">
    <source>
        <dbReference type="Proteomes" id="UP001560573"/>
    </source>
</evidence>
<dbReference type="CDD" id="cd03789">
    <property type="entry name" value="GT9_LPS_heptosyltransferase"/>
    <property type="match status" value="1"/>
</dbReference>
<keyword evidence="2 3" id="KW-0808">Transferase</keyword>
<protein>
    <submittedName>
        <fullName evidence="3">Glycosyltransferase family 9 protein</fullName>
        <ecNumber evidence="3">2.4.-.-</ecNumber>
    </submittedName>
</protein>
<dbReference type="SUPFAM" id="SSF53756">
    <property type="entry name" value="UDP-Glycosyltransferase/glycogen phosphorylase"/>
    <property type="match status" value="1"/>
</dbReference>